<evidence type="ECO:0000313" key="1">
    <source>
        <dbReference type="EMBL" id="KAJ3565854.1"/>
    </source>
</evidence>
<dbReference type="EMBL" id="JANIEX010000534">
    <property type="protein sequence ID" value="KAJ3565854.1"/>
    <property type="molecule type" value="Genomic_DNA"/>
</dbReference>
<keyword evidence="2" id="KW-1185">Reference proteome</keyword>
<dbReference type="Proteomes" id="UP001213000">
    <property type="component" value="Unassembled WGS sequence"/>
</dbReference>
<reference evidence="1" key="1">
    <citation type="submission" date="2022-07" db="EMBL/GenBank/DDBJ databases">
        <title>Genome Sequence of Leucocoprinus birnbaumii.</title>
        <authorList>
            <person name="Buettner E."/>
        </authorList>
    </citation>
    <scope>NUCLEOTIDE SEQUENCE</scope>
    <source>
        <strain evidence="1">VT141</strain>
    </source>
</reference>
<accession>A0AAD5YP38</accession>
<proteinExistence type="predicted"/>
<name>A0AAD5YP38_9AGAR</name>
<sequence>MLIPRATSSFSLGIRAVVDRDGEIIVMKDDMKQISAFASNPGTGGEMSIVGLQERAASRKTETGAVLE</sequence>
<gene>
    <name evidence="1" type="ORF">NP233_g7377</name>
</gene>
<protein>
    <submittedName>
        <fullName evidence="1">Uncharacterized protein</fullName>
    </submittedName>
</protein>
<evidence type="ECO:0000313" key="2">
    <source>
        <dbReference type="Proteomes" id="UP001213000"/>
    </source>
</evidence>
<organism evidence="1 2">
    <name type="scientific">Leucocoprinus birnbaumii</name>
    <dbReference type="NCBI Taxonomy" id="56174"/>
    <lineage>
        <taxon>Eukaryota</taxon>
        <taxon>Fungi</taxon>
        <taxon>Dikarya</taxon>
        <taxon>Basidiomycota</taxon>
        <taxon>Agaricomycotina</taxon>
        <taxon>Agaricomycetes</taxon>
        <taxon>Agaricomycetidae</taxon>
        <taxon>Agaricales</taxon>
        <taxon>Agaricineae</taxon>
        <taxon>Agaricaceae</taxon>
        <taxon>Leucocoprinus</taxon>
    </lineage>
</organism>
<dbReference type="AlphaFoldDB" id="A0AAD5YP38"/>
<comment type="caution">
    <text evidence="1">The sequence shown here is derived from an EMBL/GenBank/DDBJ whole genome shotgun (WGS) entry which is preliminary data.</text>
</comment>